<dbReference type="SUPFAM" id="SSF103473">
    <property type="entry name" value="MFS general substrate transporter"/>
    <property type="match status" value="1"/>
</dbReference>
<feature type="transmembrane region" description="Helical" evidence="7">
    <location>
        <begin position="324"/>
        <end position="345"/>
    </location>
</feature>
<evidence type="ECO:0000256" key="7">
    <source>
        <dbReference type="SAM" id="Phobius"/>
    </source>
</evidence>
<keyword evidence="9" id="KW-1185">Reference proteome</keyword>
<comment type="subcellular location">
    <subcellularLocation>
        <location evidence="1">Membrane</location>
        <topology evidence="1">Multi-pass membrane protein</topology>
    </subcellularLocation>
</comment>
<dbReference type="GO" id="GO:0022857">
    <property type="term" value="F:transmembrane transporter activity"/>
    <property type="evidence" value="ECO:0007669"/>
    <property type="project" value="InterPro"/>
</dbReference>
<keyword evidence="4 7" id="KW-1133">Transmembrane helix</keyword>
<dbReference type="PANTHER" id="PTHR23502">
    <property type="entry name" value="MAJOR FACILITATOR SUPERFAMILY"/>
    <property type="match status" value="1"/>
</dbReference>
<evidence type="ECO:0000256" key="1">
    <source>
        <dbReference type="ARBA" id="ARBA00004141"/>
    </source>
</evidence>
<accession>A0A8H7PJJ2</accession>
<feature type="transmembrane region" description="Helical" evidence="7">
    <location>
        <begin position="404"/>
        <end position="427"/>
    </location>
</feature>
<dbReference type="AlphaFoldDB" id="A0A8H7PJJ2"/>
<reference evidence="8" key="1">
    <citation type="submission" date="2020-12" db="EMBL/GenBank/DDBJ databases">
        <title>Metabolic potential, ecology and presence of endohyphal bacteria is reflected in genomic diversity of Mucoromycotina.</title>
        <authorList>
            <person name="Muszewska A."/>
            <person name="Okrasinska A."/>
            <person name="Steczkiewicz K."/>
            <person name="Drgas O."/>
            <person name="Orlowska M."/>
            <person name="Perlinska-Lenart U."/>
            <person name="Aleksandrzak-Piekarczyk T."/>
            <person name="Szatraj K."/>
            <person name="Zielenkiewicz U."/>
            <person name="Pilsyk S."/>
            <person name="Malc E."/>
            <person name="Mieczkowski P."/>
            <person name="Kruszewska J.S."/>
            <person name="Biernat P."/>
            <person name="Pawlowska J."/>
        </authorList>
    </citation>
    <scope>NUCLEOTIDE SEQUENCE</scope>
    <source>
        <strain evidence="8">WA0000067209</strain>
    </source>
</reference>
<keyword evidence="3 7" id="KW-0812">Transmembrane</keyword>
<dbReference type="OrthoDB" id="440553at2759"/>
<dbReference type="InterPro" id="IPR036259">
    <property type="entry name" value="MFS_trans_sf"/>
</dbReference>
<dbReference type="Proteomes" id="UP000654370">
    <property type="component" value="Unassembled WGS sequence"/>
</dbReference>
<feature type="transmembrane region" description="Helical" evidence="7">
    <location>
        <begin position="448"/>
        <end position="468"/>
    </location>
</feature>
<comment type="caution">
    <text evidence="8">The sequence shown here is derived from an EMBL/GenBank/DDBJ whole genome shotgun (WGS) entry which is preliminary data.</text>
</comment>
<organism evidence="8 9">
    <name type="scientific">Mortierella isabellina</name>
    <name type="common">Filamentous fungus</name>
    <name type="synonym">Umbelopsis isabellina</name>
    <dbReference type="NCBI Taxonomy" id="91625"/>
    <lineage>
        <taxon>Eukaryota</taxon>
        <taxon>Fungi</taxon>
        <taxon>Fungi incertae sedis</taxon>
        <taxon>Mucoromycota</taxon>
        <taxon>Mucoromycotina</taxon>
        <taxon>Umbelopsidomycetes</taxon>
        <taxon>Umbelopsidales</taxon>
        <taxon>Umbelopsidaceae</taxon>
        <taxon>Umbelopsis</taxon>
    </lineage>
</organism>
<evidence type="ECO:0000313" key="8">
    <source>
        <dbReference type="EMBL" id="KAG2175018.1"/>
    </source>
</evidence>
<gene>
    <name evidence="8" type="ORF">INT43_006080</name>
</gene>
<feature type="transmembrane region" description="Helical" evidence="7">
    <location>
        <begin position="202"/>
        <end position="224"/>
    </location>
</feature>
<evidence type="ECO:0000256" key="5">
    <source>
        <dbReference type="ARBA" id="ARBA00023136"/>
    </source>
</evidence>
<dbReference type="Gene3D" id="1.20.1250.20">
    <property type="entry name" value="MFS general substrate transporter like domains"/>
    <property type="match status" value="1"/>
</dbReference>
<dbReference type="InterPro" id="IPR011701">
    <property type="entry name" value="MFS"/>
</dbReference>
<sequence length="515" mass="55765">MDKGQSDGFVTPQSPNIPSGDKEKIRSSLCSLETANAPMMKDYSSQISNDYSMEDAIIDGSGFHKEIAKKYSAYSSWRKWCIGAIVSLAQSISPVSGLSFLLALNPMRESLQVSMTEMKLAMTLYMVVQSVTPSFWGPIADGYGRRPAFGATALPAVGSGVIGDIATPSKRGGYIGVFNFGATCATIFAPLIAGAISQVFGWRWIFGILGIISASVWLIILLFLNETLRTLVGNGSAYANSFPLQRLCLPKKSKIEPLSSEASNSKSKIAATSILFASFQNLREKDAILPLLYYAIHFASLCCFTTSIPELYLRVYSMNSVQIGLVYVVHGVGSAIGNILGGKLLNYDFQATAKKQGMSASSSFRGNLDPSFPIEYARLRCIWIHVILLAAAVGAHGWCIQKQASLFAVLPLDFIIGFASTTNYAAVQNLLLDIFPGRQASIMASNNLTRCLFGAAATQATTPLITFLGVGPMFTIIAGLELLSLAIFIPVLKWGPQWRKQRLERTENLSKTVKS</sequence>
<evidence type="ECO:0000256" key="4">
    <source>
        <dbReference type="ARBA" id="ARBA00022989"/>
    </source>
</evidence>
<dbReference type="GO" id="GO:0005886">
    <property type="term" value="C:plasma membrane"/>
    <property type="evidence" value="ECO:0007669"/>
    <property type="project" value="TreeGrafter"/>
</dbReference>
<protein>
    <recommendedName>
        <fullName evidence="10">Major facilitator superfamily (MFS) profile domain-containing protein</fullName>
    </recommendedName>
</protein>
<feature type="region of interest" description="Disordered" evidence="6">
    <location>
        <begin position="1"/>
        <end position="23"/>
    </location>
</feature>
<feature type="transmembrane region" description="Helical" evidence="7">
    <location>
        <begin position="474"/>
        <end position="492"/>
    </location>
</feature>
<feature type="transmembrane region" description="Helical" evidence="7">
    <location>
        <begin position="174"/>
        <end position="196"/>
    </location>
</feature>
<evidence type="ECO:0008006" key="10">
    <source>
        <dbReference type="Google" id="ProtNLM"/>
    </source>
</evidence>
<name>A0A8H7PJJ2_MORIS</name>
<feature type="transmembrane region" description="Helical" evidence="7">
    <location>
        <begin position="291"/>
        <end position="312"/>
    </location>
</feature>
<dbReference type="Pfam" id="PF07690">
    <property type="entry name" value="MFS_1"/>
    <property type="match status" value="1"/>
</dbReference>
<evidence type="ECO:0000256" key="3">
    <source>
        <dbReference type="ARBA" id="ARBA00022692"/>
    </source>
</evidence>
<evidence type="ECO:0000313" key="9">
    <source>
        <dbReference type="Proteomes" id="UP000654370"/>
    </source>
</evidence>
<dbReference type="PANTHER" id="PTHR23502:SF51">
    <property type="entry name" value="QUINIDINE RESISTANCE PROTEIN 1-RELATED"/>
    <property type="match status" value="1"/>
</dbReference>
<evidence type="ECO:0000256" key="6">
    <source>
        <dbReference type="SAM" id="MobiDB-lite"/>
    </source>
</evidence>
<keyword evidence="2" id="KW-0813">Transport</keyword>
<dbReference type="EMBL" id="JAEPQZ010000012">
    <property type="protein sequence ID" value="KAG2175018.1"/>
    <property type="molecule type" value="Genomic_DNA"/>
</dbReference>
<proteinExistence type="predicted"/>
<evidence type="ECO:0000256" key="2">
    <source>
        <dbReference type="ARBA" id="ARBA00022448"/>
    </source>
</evidence>
<feature type="transmembrane region" description="Helical" evidence="7">
    <location>
        <begin position="381"/>
        <end position="398"/>
    </location>
</feature>
<keyword evidence="5 7" id="KW-0472">Membrane</keyword>